<keyword evidence="2" id="KW-1185">Reference proteome</keyword>
<evidence type="ECO:0008006" key="3">
    <source>
        <dbReference type="Google" id="ProtNLM"/>
    </source>
</evidence>
<evidence type="ECO:0000313" key="2">
    <source>
        <dbReference type="Proteomes" id="UP001279642"/>
    </source>
</evidence>
<evidence type="ECO:0000313" key="1">
    <source>
        <dbReference type="EMBL" id="MDY0884513.1"/>
    </source>
</evidence>
<dbReference type="EMBL" id="JAXCLW010000005">
    <property type="protein sequence ID" value="MDY0884513.1"/>
    <property type="molecule type" value="Genomic_DNA"/>
</dbReference>
<proteinExistence type="predicted"/>
<protein>
    <recommendedName>
        <fullName evidence="3">Pilus assembly protein CpaD</fullName>
    </recommendedName>
</protein>
<dbReference type="RefSeq" id="WP_320509587.1">
    <property type="nucleotide sequence ID" value="NZ_JAXCLW010000005.1"/>
</dbReference>
<accession>A0ABU5EE69</accession>
<comment type="caution">
    <text evidence="1">The sequence shown here is derived from an EMBL/GenBank/DDBJ whole genome shotgun (WGS) entry which is preliminary data.</text>
</comment>
<organism evidence="1 2">
    <name type="scientific">Dongia soli</name>
    <dbReference type="NCBI Taxonomy" id="600628"/>
    <lineage>
        <taxon>Bacteria</taxon>
        <taxon>Pseudomonadati</taxon>
        <taxon>Pseudomonadota</taxon>
        <taxon>Alphaproteobacteria</taxon>
        <taxon>Rhodospirillales</taxon>
        <taxon>Dongiaceae</taxon>
        <taxon>Dongia</taxon>
    </lineage>
</organism>
<gene>
    <name evidence="1" type="ORF">SMD27_16840</name>
</gene>
<name>A0ABU5EE69_9PROT</name>
<reference evidence="1 2" key="1">
    <citation type="journal article" date="2016" name="Antonie Van Leeuwenhoek">
        <title>Dongia soli sp. nov., isolated from soil from Dokdo, Korea.</title>
        <authorList>
            <person name="Kim D.U."/>
            <person name="Lee H."/>
            <person name="Kim H."/>
            <person name="Kim S.G."/>
            <person name="Ka J.O."/>
        </authorList>
    </citation>
    <scope>NUCLEOTIDE SEQUENCE [LARGE SCALE GENOMIC DNA]</scope>
    <source>
        <strain evidence="1 2">D78</strain>
    </source>
</reference>
<sequence>MSDTVPGQSMQRSTGVLLAIATASLIAGCSTPPTPDVTNPAGLGQVKKIALITPAEPMLYDLYWRQDRMVPLEQLPKTNVTGNVTVVTFRNDVEKQKLSIGPELATDIAQELRDDGYQVTVISVPNPETGQFLPDVAALKNRPEIAGSDAVLDLVVPQAGYAHANRQPYRPAMRLDARLTETATGQILLQRTYYCADASAIRTKDKVVSCNNGYDFKNGRAILDDPARAVDGVRAALPVMAKVVADDIKR</sequence>
<dbReference type="Proteomes" id="UP001279642">
    <property type="component" value="Unassembled WGS sequence"/>
</dbReference>